<dbReference type="Gene3D" id="2.60.120.10">
    <property type="entry name" value="Jelly Rolls"/>
    <property type="match status" value="1"/>
</dbReference>
<dbReference type="STRING" id="943830.A4A58_13555"/>
<dbReference type="Proteomes" id="UP000076574">
    <property type="component" value="Unassembled WGS sequence"/>
</dbReference>
<sequence>MMKKERRIVVAATCVLAATLFPSATTWSATDEMGFVRINQGEEVWKNPFGVGVEVATLYGDPSKQGIYVLRIKWPPGIMSKPHKHPEDRHVVVLSGTWYTGTGEAFVPEKAIPMKTGGYMVHPAGAVHWDGTREEGAVIQITGYGPSGNNFVKPDEPQFGKTN</sequence>
<protein>
    <recommendedName>
        <fullName evidence="2">ChrR-like cupin domain-containing protein</fullName>
    </recommendedName>
</protein>
<accession>A0A163XUR4</accession>
<feature type="domain" description="ChrR-like cupin" evidence="2">
    <location>
        <begin position="44"/>
        <end position="139"/>
    </location>
</feature>
<evidence type="ECO:0000313" key="4">
    <source>
        <dbReference type="Proteomes" id="UP000076574"/>
    </source>
</evidence>
<feature type="signal peptide" evidence="1">
    <location>
        <begin position="1"/>
        <end position="29"/>
    </location>
</feature>
<dbReference type="CDD" id="cd06989">
    <property type="entry name" value="cupin_DRT102"/>
    <property type="match status" value="1"/>
</dbReference>
<reference evidence="3 4" key="1">
    <citation type="submission" date="2016-03" db="EMBL/GenBank/DDBJ databases">
        <title>Microsymbionts genomes from the relict species Vavilovia formosa (Stev.) Fed.</title>
        <authorList>
            <person name="Kopat V."/>
            <person name="Chirak E."/>
            <person name="Kimeklis A."/>
            <person name="Andronov E."/>
        </authorList>
    </citation>
    <scope>NUCLEOTIDE SEQUENCE [LARGE SCALE GENOMIC DNA]</scope>
    <source>
        <strain evidence="3 4">Vaf07</strain>
    </source>
</reference>
<proteinExistence type="predicted"/>
<evidence type="ECO:0000256" key="1">
    <source>
        <dbReference type="SAM" id="SignalP"/>
    </source>
</evidence>
<name>A0A163XUR4_9BRAD</name>
<dbReference type="InterPro" id="IPR014710">
    <property type="entry name" value="RmlC-like_jellyroll"/>
</dbReference>
<evidence type="ECO:0000313" key="3">
    <source>
        <dbReference type="EMBL" id="KZD21397.1"/>
    </source>
</evidence>
<dbReference type="InterPro" id="IPR025979">
    <property type="entry name" value="ChrR-like_cupin_dom"/>
</dbReference>
<dbReference type="SUPFAM" id="SSF51182">
    <property type="entry name" value="RmlC-like cupins"/>
    <property type="match status" value="1"/>
</dbReference>
<feature type="chain" id="PRO_5007847686" description="ChrR-like cupin domain-containing protein" evidence="1">
    <location>
        <begin position="30"/>
        <end position="163"/>
    </location>
</feature>
<comment type="caution">
    <text evidence="3">The sequence shown here is derived from an EMBL/GenBank/DDBJ whole genome shotgun (WGS) entry which is preliminary data.</text>
</comment>
<dbReference type="InterPro" id="IPR011051">
    <property type="entry name" value="RmlC_Cupin_sf"/>
</dbReference>
<evidence type="ECO:0000259" key="2">
    <source>
        <dbReference type="Pfam" id="PF12973"/>
    </source>
</evidence>
<dbReference type="Pfam" id="PF12973">
    <property type="entry name" value="Cupin_7"/>
    <property type="match status" value="1"/>
</dbReference>
<keyword evidence="1" id="KW-0732">Signal</keyword>
<organism evidence="3 4">
    <name type="scientific">Tardiphaga robiniae</name>
    <dbReference type="NCBI Taxonomy" id="943830"/>
    <lineage>
        <taxon>Bacteria</taxon>
        <taxon>Pseudomonadati</taxon>
        <taxon>Pseudomonadota</taxon>
        <taxon>Alphaproteobacteria</taxon>
        <taxon>Hyphomicrobiales</taxon>
        <taxon>Nitrobacteraceae</taxon>
        <taxon>Tardiphaga</taxon>
    </lineage>
</organism>
<gene>
    <name evidence="3" type="ORF">A4A58_13555</name>
</gene>
<dbReference type="EMBL" id="LVYV01000045">
    <property type="protein sequence ID" value="KZD21397.1"/>
    <property type="molecule type" value="Genomic_DNA"/>
</dbReference>
<keyword evidence="4" id="KW-1185">Reference proteome</keyword>
<dbReference type="AlphaFoldDB" id="A0A163XUR4"/>